<dbReference type="AlphaFoldDB" id="A0A370ID12"/>
<reference evidence="7 8" key="1">
    <citation type="submission" date="2018-07" db="EMBL/GenBank/DDBJ databases">
        <title>Genomic Encyclopedia of Type Strains, Phase IV (KMG-IV): sequencing the most valuable type-strain genomes for metagenomic binning, comparative biology and taxonomic classification.</title>
        <authorList>
            <person name="Goeker M."/>
        </authorList>
    </citation>
    <scope>NUCLEOTIDE SEQUENCE [LARGE SCALE GENOMIC DNA]</scope>
    <source>
        <strain evidence="7 8">DSM 44290</strain>
    </source>
</reference>
<dbReference type="Gene3D" id="3.40.190.10">
    <property type="entry name" value="Periplasmic binding protein-like II"/>
    <property type="match status" value="2"/>
</dbReference>
<accession>A0A370ID12</accession>
<evidence type="ECO:0000256" key="5">
    <source>
        <dbReference type="ARBA" id="ARBA00023163"/>
    </source>
</evidence>
<evidence type="ECO:0000256" key="3">
    <source>
        <dbReference type="ARBA" id="ARBA00023125"/>
    </source>
</evidence>
<feature type="domain" description="HTH lysR-type" evidence="6">
    <location>
        <begin position="3"/>
        <end position="60"/>
    </location>
</feature>
<dbReference type="PANTHER" id="PTHR30346">
    <property type="entry name" value="TRANSCRIPTIONAL DUAL REGULATOR HCAR-RELATED"/>
    <property type="match status" value="1"/>
</dbReference>
<dbReference type="PROSITE" id="PS50931">
    <property type="entry name" value="HTH_LYSR"/>
    <property type="match status" value="1"/>
</dbReference>
<dbReference type="Proteomes" id="UP000254869">
    <property type="component" value="Unassembled WGS sequence"/>
</dbReference>
<sequence>MDLELRHLRSYVAVAEERNYTRAAQRLHMTQPSLTRTIQQLERILDCRLIERTSRRFDLTDEGEQFLIAARRTIADLDSAVADLQLRSAVSVGFSWLLPDAWFAAARTRFEALGGHVEIHRIDDPIAALLSGSIDIALYRKDIRLPAQLATRAIAVERRVLAVSARSPLARARHLRWGDVARYPLVVNTITGTTDETSWAAPRPDRPIVTCTNFDEWIELIAADRGIGAVPELARSRAPHPGVVYVEVPDAPASHVHLVWRSTPAPARSVQRFLDVA</sequence>
<evidence type="ECO:0000256" key="4">
    <source>
        <dbReference type="ARBA" id="ARBA00023159"/>
    </source>
</evidence>
<keyword evidence="3 7" id="KW-0238">DNA-binding</keyword>
<dbReference type="SUPFAM" id="SSF46785">
    <property type="entry name" value="Winged helix' DNA-binding domain"/>
    <property type="match status" value="1"/>
</dbReference>
<dbReference type="InterPro" id="IPR036390">
    <property type="entry name" value="WH_DNA-bd_sf"/>
</dbReference>
<proteinExistence type="inferred from homology"/>
<keyword evidence="5" id="KW-0804">Transcription</keyword>
<keyword evidence="2" id="KW-0805">Transcription regulation</keyword>
<dbReference type="EMBL" id="QQBC01000003">
    <property type="protein sequence ID" value="RDI67294.1"/>
    <property type="molecule type" value="Genomic_DNA"/>
</dbReference>
<organism evidence="7 8">
    <name type="scientific">Nocardia pseudobrasiliensis</name>
    <dbReference type="NCBI Taxonomy" id="45979"/>
    <lineage>
        <taxon>Bacteria</taxon>
        <taxon>Bacillati</taxon>
        <taxon>Actinomycetota</taxon>
        <taxon>Actinomycetes</taxon>
        <taxon>Mycobacteriales</taxon>
        <taxon>Nocardiaceae</taxon>
        <taxon>Nocardia</taxon>
    </lineage>
</organism>
<dbReference type="RefSeq" id="WP_068000308.1">
    <property type="nucleotide sequence ID" value="NZ_QQBC01000003.1"/>
</dbReference>
<dbReference type="FunFam" id="1.10.10.10:FF:000001">
    <property type="entry name" value="LysR family transcriptional regulator"/>
    <property type="match status" value="1"/>
</dbReference>
<keyword evidence="8" id="KW-1185">Reference proteome</keyword>
<evidence type="ECO:0000256" key="2">
    <source>
        <dbReference type="ARBA" id="ARBA00023015"/>
    </source>
</evidence>
<dbReference type="InterPro" id="IPR005119">
    <property type="entry name" value="LysR_subst-bd"/>
</dbReference>
<gene>
    <name evidence="7" type="ORF">DFR76_103365</name>
</gene>
<name>A0A370ID12_9NOCA</name>
<dbReference type="CDD" id="cd05466">
    <property type="entry name" value="PBP2_LTTR_substrate"/>
    <property type="match status" value="1"/>
</dbReference>
<protein>
    <submittedName>
        <fullName evidence="7">DNA-binding transcriptional LysR family regulator</fullName>
    </submittedName>
</protein>
<evidence type="ECO:0000313" key="8">
    <source>
        <dbReference type="Proteomes" id="UP000254869"/>
    </source>
</evidence>
<evidence type="ECO:0000259" key="6">
    <source>
        <dbReference type="PROSITE" id="PS50931"/>
    </source>
</evidence>
<comment type="similarity">
    <text evidence="1">Belongs to the LysR transcriptional regulatory family.</text>
</comment>
<dbReference type="GO" id="GO:0032993">
    <property type="term" value="C:protein-DNA complex"/>
    <property type="evidence" value="ECO:0007669"/>
    <property type="project" value="TreeGrafter"/>
</dbReference>
<dbReference type="GO" id="GO:0003677">
    <property type="term" value="F:DNA binding"/>
    <property type="evidence" value="ECO:0007669"/>
    <property type="project" value="UniProtKB-KW"/>
</dbReference>
<dbReference type="InterPro" id="IPR000847">
    <property type="entry name" value="LysR_HTH_N"/>
</dbReference>
<dbReference type="PRINTS" id="PR00039">
    <property type="entry name" value="HTHLYSR"/>
</dbReference>
<comment type="caution">
    <text evidence="7">The sequence shown here is derived from an EMBL/GenBank/DDBJ whole genome shotgun (WGS) entry which is preliminary data.</text>
</comment>
<dbReference type="PANTHER" id="PTHR30346:SF28">
    <property type="entry name" value="HTH-TYPE TRANSCRIPTIONAL REGULATOR CYNR"/>
    <property type="match status" value="1"/>
</dbReference>
<dbReference type="Pfam" id="PF00126">
    <property type="entry name" value="HTH_1"/>
    <property type="match status" value="1"/>
</dbReference>
<dbReference type="GO" id="GO:0003700">
    <property type="term" value="F:DNA-binding transcription factor activity"/>
    <property type="evidence" value="ECO:0007669"/>
    <property type="project" value="InterPro"/>
</dbReference>
<keyword evidence="4" id="KW-0010">Activator</keyword>
<dbReference type="Pfam" id="PF03466">
    <property type="entry name" value="LysR_substrate"/>
    <property type="match status" value="1"/>
</dbReference>
<evidence type="ECO:0000256" key="1">
    <source>
        <dbReference type="ARBA" id="ARBA00009437"/>
    </source>
</evidence>
<dbReference type="Gene3D" id="1.10.10.10">
    <property type="entry name" value="Winged helix-like DNA-binding domain superfamily/Winged helix DNA-binding domain"/>
    <property type="match status" value="1"/>
</dbReference>
<dbReference type="InterPro" id="IPR036388">
    <property type="entry name" value="WH-like_DNA-bd_sf"/>
</dbReference>
<dbReference type="STRING" id="1210086.GCA_001613105_04275"/>
<evidence type="ECO:0000313" key="7">
    <source>
        <dbReference type="EMBL" id="RDI67294.1"/>
    </source>
</evidence>
<dbReference type="SUPFAM" id="SSF53850">
    <property type="entry name" value="Periplasmic binding protein-like II"/>
    <property type="match status" value="1"/>
</dbReference>